<dbReference type="Proteomes" id="UP001302222">
    <property type="component" value="Unassembled WGS sequence"/>
</dbReference>
<name>A0ABU5SPA5_9BACT</name>
<comment type="caution">
    <text evidence="1">The sequence shown here is derived from an EMBL/GenBank/DDBJ whole genome shotgun (WGS) entry which is preliminary data.</text>
</comment>
<proteinExistence type="predicted"/>
<evidence type="ECO:0000313" key="2">
    <source>
        <dbReference type="Proteomes" id="UP001302222"/>
    </source>
</evidence>
<evidence type="ECO:0000313" key="1">
    <source>
        <dbReference type="EMBL" id="MEA5429121.1"/>
    </source>
</evidence>
<sequence>MKALYKFVEENQENYFLGKENSLNARMIVNRKSYELLLLIVFMLCFKLSNGQIKTNSVEVVSPSNPATTGQISAISSILPPSPESASLGKYGNVPVNYYSGLPSIGVPLYTIKDKALTVDVNLSYHASGVKVDEIASSVGMSWVLNAGGVITRSTKGIPDEKPYGFRSTQMQTLWTKYKNNQMTSAEKASFEIGISNGIYDMQPDEFYYNFLGNSGLLLFRQDGTAFLTEHSNLKVEMVNGSSTSDKNFLLTDENGTKYYFEEKETIKPNKLCNNGMPATLDASVSAWYITKIQSHEGNQITFNYVKKAYTYFQGVYESFNYIYDVVPNCTATSGASRSVCKTSITTTVPYISSINFTNGNVQFIYELRPDTGGNRLSTVNVTNSINQTIKSFVFHYTNSVMEDRFFLSSIKEGVVDSGDELFYGFEYYLPHSLPARNSVQQDYWGYANGNTSDFLMPQLPIANPERYEWANRNPDAEKVKYGLLTLMSYPTGGSTKFEYEINQYGYTRGNVNSPVKNLNGGGVRIKSITDMLDDVTVASKRKFEYSNPTESDRSSGTISTFFANYYTMKVSKGCNGIWGAYDYSILVGNSNSMDVLGSTQGPVIGYKYVTEIIDNGENIGRIQHTFTSLRDYGDNGLGSFQSPPFVLLTSKEKFRGKLKQSIYFDKNSNKVKEELYEYELKQLSFLRGFKAMIVNDSSIETQSEIDKSEYEYLSLWSNLKEKKVILY</sequence>
<dbReference type="EMBL" id="JAYGIM010000018">
    <property type="protein sequence ID" value="MEA5429121.1"/>
    <property type="molecule type" value="Genomic_DNA"/>
</dbReference>
<gene>
    <name evidence="1" type="ORF">VB798_21200</name>
</gene>
<dbReference type="RefSeq" id="WP_323689245.1">
    <property type="nucleotide sequence ID" value="NZ_JAYGIM010000018.1"/>
</dbReference>
<evidence type="ECO:0008006" key="3">
    <source>
        <dbReference type="Google" id="ProtNLM"/>
    </source>
</evidence>
<reference evidence="1 2" key="1">
    <citation type="submission" date="2023-12" db="EMBL/GenBank/DDBJ databases">
        <title>Novel species of the genus Arcicella isolated from rivers.</title>
        <authorList>
            <person name="Lu H."/>
        </authorList>
    </citation>
    <scope>NUCLEOTIDE SEQUENCE [LARGE SCALE GENOMIC DNA]</scope>
    <source>
        <strain evidence="1 2">DC25W</strain>
    </source>
</reference>
<accession>A0ABU5SPA5</accession>
<organism evidence="1 2">
    <name type="scientific">Arcicella lustrica</name>
    <dbReference type="NCBI Taxonomy" id="2984196"/>
    <lineage>
        <taxon>Bacteria</taxon>
        <taxon>Pseudomonadati</taxon>
        <taxon>Bacteroidota</taxon>
        <taxon>Cytophagia</taxon>
        <taxon>Cytophagales</taxon>
        <taxon>Flectobacillaceae</taxon>
        <taxon>Arcicella</taxon>
    </lineage>
</organism>
<keyword evidence="2" id="KW-1185">Reference proteome</keyword>
<protein>
    <recommendedName>
        <fullName evidence="3">YD repeat-containing protein</fullName>
    </recommendedName>
</protein>